<dbReference type="Proteomes" id="UP001303046">
    <property type="component" value="Unassembled WGS sequence"/>
</dbReference>
<name>A0ABR1CDZ8_NECAM</name>
<keyword evidence="2" id="KW-1185">Reference proteome</keyword>
<protein>
    <submittedName>
        <fullName evidence="1">Uncharacterized protein</fullName>
    </submittedName>
</protein>
<accession>A0ABR1CDZ8</accession>
<organism evidence="1 2">
    <name type="scientific">Necator americanus</name>
    <name type="common">Human hookworm</name>
    <dbReference type="NCBI Taxonomy" id="51031"/>
    <lineage>
        <taxon>Eukaryota</taxon>
        <taxon>Metazoa</taxon>
        <taxon>Ecdysozoa</taxon>
        <taxon>Nematoda</taxon>
        <taxon>Chromadorea</taxon>
        <taxon>Rhabditida</taxon>
        <taxon>Rhabditina</taxon>
        <taxon>Rhabditomorpha</taxon>
        <taxon>Strongyloidea</taxon>
        <taxon>Ancylostomatidae</taxon>
        <taxon>Bunostominae</taxon>
        <taxon>Necator</taxon>
    </lineage>
</organism>
<dbReference type="EMBL" id="JAVFWL010000002">
    <property type="protein sequence ID" value="KAK6736674.1"/>
    <property type="molecule type" value="Genomic_DNA"/>
</dbReference>
<proteinExistence type="predicted"/>
<comment type="caution">
    <text evidence="1">The sequence shown here is derived from an EMBL/GenBank/DDBJ whole genome shotgun (WGS) entry which is preliminary data.</text>
</comment>
<evidence type="ECO:0000313" key="1">
    <source>
        <dbReference type="EMBL" id="KAK6736674.1"/>
    </source>
</evidence>
<reference evidence="1 2" key="1">
    <citation type="submission" date="2023-08" db="EMBL/GenBank/DDBJ databases">
        <title>A Necator americanus chromosomal reference genome.</title>
        <authorList>
            <person name="Ilik V."/>
            <person name="Petrzelkova K.J."/>
            <person name="Pardy F."/>
            <person name="Fuh T."/>
            <person name="Niatou-Singa F.S."/>
            <person name="Gouil Q."/>
            <person name="Baker L."/>
            <person name="Ritchie M.E."/>
            <person name="Jex A.R."/>
            <person name="Gazzola D."/>
            <person name="Li H."/>
            <person name="Toshio Fujiwara R."/>
            <person name="Zhan B."/>
            <person name="Aroian R.V."/>
            <person name="Pafco B."/>
            <person name="Schwarz E.M."/>
        </authorList>
    </citation>
    <scope>NUCLEOTIDE SEQUENCE [LARGE SCALE GENOMIC DNA]</scope>
    <source>
        <strain evidence="1 2">Aroian</strain>
        <tissue evidence="1">Whole animal</tissue>
    </source>
</reference>
<sequence length="81" mass="8993">MEKAGLAEDVAQARRRCPVTFLGVREEVKGETAWRQQRDITTRSHQHKDTIFAKSMADVTGMKKAVSAKVLQLFGSFAAAE</sequence>
<gene>
    <name evidence="1" type="primary">Necator_chrII.g7193</name>
    <name evidence="1" type="ORF">RB195_019400</name>
</gene>
<evidence type="ECO:0000313" key="2">
    <source>
        <dbReference type="Proteomes" id="UP001303046"/>
    </source>
</evidence>